<evidence type="ECO:0000313" key="3">
    <source>
        <dbReference type="EMBL" id="KIT17377.1"/>
    </source>
</evidence>
<protein>
    <submittedName>
        <fullName evidence="3">Uncharacterized protein</fullName>
    </submittedName>
</protein>
<dbReference type="EMBL" id="JYFE01000019">
    <property type="protein sequence ID" value="KIT17377.1"/>
    <property type="molecule type" value="Genomic_DNA"/>
</dbReference>
<dbReference type="AlphaFoldDB" id="A0A0D1CRI0"/>
<keyword evidence="2" id="KW-0812">Transmembrane</keyword>
<dbReference type="STRING" id="935700.jaqu_08660"/>
<keyword evidence="2" id="KW-1133">Transmembrane helix</keyword>
<feature type="transmembrane region" description="Helical" evidence="2">
    <location>
        <begin position="139"/>
        <end position="161"/>
    </location>
</feature>
<accession>A0A0D1CRI0</accession>
<evidence type="ECO:0000256" key="2">
    <source>
        <dbReference type="SAM" id="Phobius"/>
    </source>
</evidence>
<proteinExistence type="predicted"/>
<evidence type="ECO:0000313" key="4">
    <source>
        <dbReference type="Proteomes" id="UP000032232"/>
    </source>
</evidence>
<feature type="compositionally biased region" description="Basic and acidic residues" evidence="1">
    <location>
        <begin position="1"/>
        <end position="12"/>
    </location>
</feature>
<keyword evidence="2" id="KW-0472">Membrane</keyword>
<name>A0A0D1CRI0_9RHOB</name>
<dbReference type="Proteomes" id="UP000032232">
    <property type="component" value="Unassembled WGS sequence"/>
</dbReference>
<organism evidence="3 4">
    <name type="scientific">Jannaschia aquimarina</name>
    <dbReference type="NCBI Taxonomy" id="935700"/>
    <lineage>
        <taxon>Bacteria</taxon>
        <taxon>Pseudomonadati</taxon>
        <taxon>Pseudomonadota</taxon>
        <taxon>Alphaproteobacteria</taxon>
        <taxon>Rhodobacterales</taxon>
        <taxon>Roseobacteraceae</taxon>
        <taxon>Jannaschia</taxon>
    </lineage>
</organism>
<reference evidence="3 4" key="1">
    <citation type="submission" date="2015-02" db="EMBL/GenBank/DDBJ databases">
        <title>Genome Sequence of Jannaschia aquimarina DSM28248, a member of the Roseobacter clade.</title>
        <authorList>
            <person name="Voget S."/>
            <person name="Daniel R."/>
        </authorList>
    </citation>
    <scope>NUCLEOTIDE SEQUENCE [LARGE SCALE GENOMIC DNA]</scope>
    <source>
        <strain evidence="3 4">GSW-M26</strain>
    </source>
</reference>
<keyword evidence="4" id="KW-1185">Reference proteome</keyword>
<feature type="region of interest" description="Disordered" evidence="1">
    <location>
        <begin position="1"/>
        <end position="23"/>
    </location>
</feature>
<feature type="transmembrane region" description="Helical" evidence="2">
    <location>
        <begin position="67"/>
        <end position="89"/>
    </location>
</feature>
<feature type="transmembrane region" description="Helical" evidence="2">
    <location>
        <begin position="95"/>
        <end position="118"/>
    </location>
</feature>
<comment type="caution">
    <text evidence="3">The sequence shown here is derived from an EMBL/GenBank/DDBJ whole genome shotgun (WGS) entry which is preliminary data.</text>
</comment>
<feature type="transmembrane region" description="Helical" evidence="2">
    <location>
        <begin position="173"/>
        <end position="194"/>
    </location>
</feature>
<dbReference type="PATRIC" id="fig|935700.4.peg.911"/>
<sequence length="200" mass="21848">MRGEGQSTEHRPSGLGGGAFGGLLRKKPRAPNLGFFLDDLHMRGEIGFPELSPPGRPPRDVGAWERILFGCVALVLGSLVVFGMQAHLVDPTSDFFRFGAAVAIALCAAAAWRSVIWGTDFATRHARHFRGPFGHLRFAWRRGAHVWASFISAILILRILFPGQPLIEEMAHPMLLTMFGAIAFAFVGSFHYPARDVGGI</sequence>
<gene>
    <name evidence="3" type="ORF">jaqu_08660</name>
</gene>
<evidence type="ECO:0000256" key="1">
    <source>
        <dbReference type="SAM" id="MobiDB-lite"/>
    </source>
</evidence>